<protein>
    <submittedName>
        <fullName evidence="1">Uncharacterized protein</fullName>
    </submittedName>
</protein>
<evidence type="ECO:0000313" key="2">
    <source>
        <dbReference type="Proteomes" id="UP000324257"/>
    </source>
</evidence>
<accession>A0A5B9N5P6</accession>
<name>A0A5B9N5P6_9CAUD</name>
<keyword evidence="2" id="KW-1185">Reference proteome</keyword>
<gene>
    <name evidence="1" type="ORF">CPT_Pokken_066</name>
</gene>
<evidence type="ECO:0000313" key="1">
    <source>
        <dbReference type="EMBL" id="QEG09284.1"/>
    </source>
</evidence>
<dbReference type="EMBL" id="MN062186">
    <property type="protein sequence ID" value="QEG09284.1"/>
    <property type="molecule type" value="Genomic_DNA"/>
</dbReference>
<dbReference type="Proteomes" id="UP000324257">
    <property type="component" value="Segment"/>
</dbReference>
<organism evidence="1 2">
    <name type="scientific">Stenotrophomonas phage Pokken</name>
    <dbReference type="NCBI Taxonomy" id="2596674"/>
    <lineage>
        <taxon>Viruses</taxon>
        <taxon>Duplodnaviria</taxon>
        <taxon>Heunggongvirae</taxon>
        <taxon>Uroviricota</taxon>
        <taxon>Caudoviricetes</taxon>
        <taxon>Schitoviridae</taxon>
        <taxon>Pokkenvirus</taxon>
        <taxon>Pokkenvirus pokken</taxon>
    </lineage>
</organism>
<proteinExistence type="predicted"/>
<reference evidence="2" key="1">
    <citation type="submission" date="2019-06" db="EMBL/GenBank/DDBJ databases">
        <title>The complete genome of Stenotrophomonas phage Pokken.</title>
        <authorList>
            <person name="Hayden A."/>
            <person name="Martinez N."/>
            <person name="Moreland R."/>
            <person name="Liu M."/>
            <person name="Gonzalez C.F."/>
            <person name="Ramsey J."/>
        </authorList>
    </citation>
    <scope>NUCLEOTIDE SEQUENCE [LARGE SCALE GENOMIC DNA]</scope>
</reference>
<sequence>MKVTNRTGIPLTLAVWAVHDDYDYIKADKYISVTTLMKPIRQIVLGYRLKPEEREQLDVADLISSSWGSALHGSVEAAWNKYRVNLKRLGYPDSIIERVRINPTPEEVAANKDIIAIYMEQRGTVSVKGWTVGGKFDFVGEGQVQDNKSTTAYTWLYGTKDEDYKLQLSMYRFIHPTIITEDTGQVNFLFTDWKKSDARSNPKYPQKRLESKTIPLLSIRETENWIMGRLELIDRYMNTPESELPRCTDEELWRSDPVHKYYADPNKTEGRSTKNFEHRWEADQYMASKGGKGVVKTIPGQVKRCEYCAVFNTCTQKNEYFPTNEVQND</sequence>